<dbReference type="Proteomes" id="UP001515683">
    <property type="component" value="Unassembled WGS sequence"/>
</dbReference>
<evidence type="ECO:0000313" key="2">
    <source>
        <dbReference type="Proteomes" id="UP001515683"/>
    </source>
</evidence>
<dbReference type="RefSeq" id="WP_167017651.1">
    <property type="nucleotide sequence ID" value="NZ_VWXF01000011.1"/>
</dbReference>
<name>A0ABX0RI15_9GAMM</name>
<protein>
    <submittedName>
        <fullName evidence="1">Uncharacterized protein</fullName>
    </submittedName>
</protein>
<sequence>MVTINLSKGIAQEGTWLLIREVVAELLLSMDSLQTNDILLALYSKSVIADDIFKRNKCREAMCMLYSEKH</sequence>
<gene>
    <name evidence="1" type="ORF">F3J40_20430</name>
</gene>
<comment type="caution">
    <text evidence="1">The sequence shown here is derived from an EMBL/GenBank/DDBJ whole genome shotgun (WGS) entry which is preliminary data.</text>
</comment>
<reference evidence="1 2" key="1">
    <citation type="journal article" date="2019" name="bioRxiv">
        <title>Bacteria contribute to plant secondary compound degradation in a generalist herbivore system.</title>
        <authorList>
            <person name="Francoeur C.B."/>
            <person name="Khadempour L."/>
            <person name="Moreira-Soto R.D."/>
            <person name="Gotting K."/>
            <person name="Book A.J."/>
            <person name="Pinto-Tomas A.A."/>
            <person name="Keefover-Ring K."/>
            <person name="Currie C.R."/>
        </authorList>
    </citation>
    <scope>NUCLEOTIDE SEQUENCE [LARGE SCALE GENOMIC DNA]</scope>
    <source>
        <strain evidence="1">Acro-835</strain>
    </source>
</reference>
<dbReference type="EMBL" id="VWXF01000011">
    <property type="protein sequence ID" value="NIF23951.1"/>
    <property type="molecule type" value="Genomic_DNA"/>
</dbReference>
<keyword evidence="2" id="KW-1185">Reference proteome</keyword>
<evidence type="ECO:0000313" key="1">
    <source>
        <dbReference type="EMBL" id="NIF23951.1"/>
    </source>
</evidence>
<accession>A0ABX0RI15</accession>
<organism evidence="1 2">
    <name type="scientific">Candidatus Pantoea multigeneris</name>
    <dbReference type="NCBI Taxonomy" id="2608357"/>
    <lineage>
        <taxon>Bacteria</taxon>
        <taxon>Pseudomonadati</taxon>
        <taxon>Pseudomonadota</taxon>
        <taxon>Gammaproteobacteria</taxon>
        <taxon>Enterobacterales</taxon>
        <taxon>Erwiniaceae</taxon>
        <taxon>Pantoea</taxon>
    </lineage>
</organism>
<proteinExistence type="predicted"/>